<dbReference type="InterPro" id="IPR015063">
    <property type="entry name" value="USP8_dimer"/>
</dbReference>
<feature type="non-terminal residue" evidence="2">
    <location>
        <position position="1"/>
    </location>
</feature>
<protein>
    <recommendedName>
        <fullName evidence="1">USP8 dimerisation domain-containing protein</fullName>
    </recommendedName>
</protein>
<reference evidence="2" key="1">
    <citation type="submission" date="2023-10" db="EMBL/GenBank/DDBJ databases">
        <title>Genome assembly of Pristionchus species.</title>
        <authorList>
            <person name="Yoshida K."/>
            <person name="Sommer R.J."/>
        </authorList>
    </citation>
    <scope>NUCLEOTIDE SEQUENCE</scope>
    <source>
        <strain evidence="2">RS0144</strain>
    </source>
</reference>
<feature type="domain" description="USP8 dimerisation" evidence="1">
    <location>
        <begin position="13"/>
        <end position="117"/>
    </location>
</feature>
<dbReference type="AlphaFoldDB" id="A0AAV5TN05"/>
<organism evidence="2 3">
    <name type="scientific">Pristionchus entomophagus</name>
    <dbReference type="NCBI Taxonomy" id="358040"/>
    <lineage>
        <taxon>Eukaryota</taxon>
        <taxon>Metazoa</taxon>
        <taxon>Ecdysozoa</taxon>
        <taxon>Nematoda</taxon>
        <taxon>Chromadorea</taxon>
        <taxon>Rhabditida</taxon>
        <taxon>Rhabditina</taxon>
        <taxon>Diplogasteromorpha</taxon>
        <taxon>Diplogasteroidea</taxon>
        <taxon>Neodiplogasteridae</taxon>
        <taxon>Pristionchus</taxon>
    </lineage>
</organism>
<sequence length="396" mass="45057">NMNKEDLILNPIQRMQLLFDSSAITIDTVSDIPIERFVSQMNRMYDLGLSYMEEGQMEKAVVLFLRYVSVNLEVLPNHCIYPYIEWETRKAINQRAHDGMNHTSKIRELLGTLYEEESMRLFNDIVDKSKFGQLTLEMHSNGKTSFGDMVKFIRKMEKEELDRIGMSLGVMPQHEQKVAKTLEIPSDLMDKYNDAVGESDLVGVLLGTNVNTSHGHYYVVSHVLIPGNQHTGWNAEFFYHTIRDSTAPSLGLIPLGLIHTCGDYFVCSRLKRRPAPDGIPSDRYPPAPIDHHEVYSSCPHLFAQYLYQYGQSIAVSIITHDRADNQCVSITSAGRISVARRSLYNGEVTTRADHVKMSDSIQTTVIDLRGTEVEVKLDKSQLVEYEKEYKNNVGNN</sequence>
<dbReference type="Pfam" id="PF08969">
    <property type="entry name" value="USP8_dimer"/>
    <property type="match status" value="1"/>
</dbReference>
<dbReference type="Gene3D" id="1.20.58.80">
    <property type="entry name" value="Phosphotransferase system, lactose/cellobiose-type IIA subunit"/>
    <property type="match status" value="1"/>
</dbReference>
<gene>
    <name evidence="2" type="ORF">PENTCL1PPCAC_17807</name>
</gene>
<dbReference type="GO" id="GO:0016579">
    <property type="term" value="P:protein deubiquitination"/>
    <property type="evidence" value="ECO:0007669"/>
    <property type="project" value="UniProtKB-ARBA"/>
</dbReference>
<dbReference type="EMBL" id="BTSX01000004">
    <property type="protein sequence ID" value="GMS95632.1"/>
    <property type="molecule type" value="Genomic_DNA"/>
</dbReference>
<dbReference type="Proteomes" id="UP001432027">
    <property type="component" value="Unassembled WGS sequence"/>
</dbReference>
<keyword evidence="3" id="KW-1185">Reference proteome</keyword>
<name>A0AAV5TN05_9BILA</name>
<proteinExistence type="predicted"/>
<evidence type="ECO:0000259" key="1">
    <source>
        <dbReference type="Pfam" id="PF08969"/>
    </source>
</evidence>
<accession>A0AAV5TN05</accession>
<evidence type="ECO:0000313" key="2">
    <source>
        <dbReference type="EMBL" id="GMS95632.1"/>
    </source>
</evidence>
<evidence type="ECO:0000313" key="3">
    <source>
        <dbReference type="Proteomes" id="UP001432027"/>
    </source>
</evidence>
<comment type="caution">
    <text evidence="2">The sequence shown here is derived from an EMBL/GenBank/DDBJ whole genome shotgun (WGS) entry which is preliminary data.</text>
</comment>